<dbReference type="SUPFAM" id="SSF103084">
    <property type="entry name" value="Holliday junction resolvase RusA"/>
    <property type="match status" value="1"/>
</dbReference>
<dbReference type="InterPro" id="IPR036614">
    <property type="entry name" value="RusA-like_sf"/>
</dbReference>
<evidence type="ECO:0000313" key="2">
    <source>
        <dbReference type="Proteomes" id="UP000196587"/>
    </source>
</evidence>
<dbReference type="GO" id="GO:0006310">
    <property type="term" value="P:DNA recombination"/>
    <property type="evidence" value="ECO:0007669"/>
    <property type="project" value="InterPro"/>
</dbReference>
<dbReference type="EMBL" id="NFKE01000003">
    <property type="protein sequence ID" value="OUP35326.1"/>
    <property type="molecule type" value="Genomic_DNA"/>
</dbReference>
<proteinExistence type="predicted"/>
<dbReference type="Proteomes" id="UP000196587">
    <property type="component" value="Unassembled WGS sequence"/>
</dbReference>
<dbReference type="GO" id="GO:0006281">
    <property type="term" value="P:DNA repair"/>
    <property type="evidence" value="ECO:0007669"/>
    <property type="project" value="InterPro"/>
</dbReference>
<dbReference type="RefSeq" id="WP_087412292.1">
    <property type="nucleotide sequence ID" value="NZ_NFKE01000003.1"/>
</dbReference>
<dbReference type="GO" id="GO:0000287">
    <property type="term" value="F:magnesium ion binding"/>
    <property type="evidence" value="ECO:0007669"/>
    <property type="project" value="InterPro"/>
</dbReference>
<dbReference type="Gene3D" id="3.30.1330.70">
    <property type="entry name" value="Holliday junction resolvase RusA"/>
    <property type="match status" value="1"/>
</dbReference>
<evidence type="ECO:0000313" key="1">
    <source>
        <dbReference type="EMBL" id="OUP35326.1"/>
    </source>
</evidence>
<dbReference type="AlphaFoldDB" id="A0A1Y4JUG7"/>
<accession>A0A1Y4JUG7</accession>
<gene>
    <name evidence="1" type="ORF">B5F24_04970</name>
</gene>
<dbReference type="Pfam" id="PF05866">
    <property type="entry name" value="RusA"/>
    <property type="match status" value="1"/>
</dbReference>
<reference evidence="2" key="1">
    <citation type="submission" date="2017-04" db="EMBL/GenBank/DDBJ databases">
        <title>Function of individual gut microbiota members based on whole genome sequencing of pure cultures obtained from chicken caecum.</title>
        <authorList>
            <person name="Medvecky M."/>
            <person name="Cejkova D."/>
            <person name="Polansky O."/>
            <person name="Karasova D."/>
            <person name="Kubasova T."/>
            <person name="Cizek A."/>
            <person name="Rychlik I."/>
        </authorList>
    </citation>
    <scope>NUCLEOTIDE SEQUENCE [LARGE SCALE GENOMIC DNA]</scope>
    <source>
        <strain evidence="2">An189</strain>
    </source>
</reference>
<comment type="caution">
    <text evidence="1">The sequence shown here is derived from an EMBL/GenBank/DDBJ whole genome shotgun (WGS) entry which is preliminary data.</text>
</comment>
<protein>
    <submittedName>
        <fullName evidence="1">Uncharacterized protein</fullName>
    </submittedName>
</protein>
<organism evidence="1 2">
    <name type="scientific">Bacteroides clarus</name>
    <dbReference type="NCBI Taxonomy" id="626929"/>
    <lineage>
        <taxon>Bacteria</taxon>
        <taxon>Pseudomonadati</taxon>
        <taxon>Bacteroidota</taxon>
        <taxon>Bacteroidia</taxon>
        <taxon>Bacteroidales</taxon>
        <taxon>Bacteroidaceae</taxon>
        <taxon>Bacteroides</taxon>
    </lineage>
</organism>
<dbReference type="InterPro" id="IPR008822">
    <property type="entry name" value="Endonuclease_RusA-like"/>
</dbReference>
<name>A0A1Y4JUG7_9BACE</name>
<sequence length="131" mass="15464">MEVEVIHGQIIAKANHYQAVPGKFGKKRIIKDGVIRAYERSFIEQCKVYRNRRIATRFRLFVRVFHSSAKFDLDNSLKTLLDCLQMVDAITDDKLCFQIEAEKKLDKYRPRIEFAILEVNEQKQLFNNPMI</sequence>